<protein>
    <submittedName>
        <fullName evidence="2">Uncharacterized protein</fullName>
    </submittedName>
</protein>
<dbReference type="HOGENOM" id="CLU_213921_0_0_6"/>
<evidence type="ECO:0000256" key="1">
    <source>
        <dbReference type="SAM" id="SignalP"/>
    </source>
</evidence>
<dbReference type="KEGG" id="ppf:Pput_5285"/>
<accession>A5WB93</accession>
<gene>
    <name evidence="2" type="ordered locus">Pput_5285</name>
</gene>
<keyword evidence="1" id="KW-0732">Signal</keyword>
<sequence precursor="true">MILNYTASTVSVLLMAFSSSALSEAKIRDLALNSIRPHLSSIEGMVDHLKQQK</sequence>
<name>A5WB93_PSEP1</name>
<reference evidence="2" key="1">
    <citation type="submission" date="2007-05" db="EMBL/GenBank/DDBJ databases">
        <title>Complete sequence of Pseudomonas putida F1.</title>
        <authorList>
            <consortium name="US DOE Joint Genome Institute"/>
            <person name="Copeland A."/>
            <person name="Lucas S."/>
            <person name="Lapidus A."/>
            <person name="Barry K."/>
            <person name="Detter J.C."/>
            <person name="Glavina del Rio T."/>
            <person name="Hammon N."/>
            <person name="Israni S."/>
            <person name="Dalin E."/>
            <person name="Tice H."/>
            <person name="Pitluck S."/>
            <person name="Chain P."/>
            <person name="Malfatti S."/>
            <person name="Shin M."/>
            <person name="Vergez L."/>
            <person name="Schmutz J."/>
            <person name="Larimer F."/>
            <person name="Land M."/>
            <person name="Hauser L."/>
            <person name="Kyrpides N."/>
            <person name="Lykidis A."/>
            <person name="Parales R."/>
            <person name="Richardson P."/>
        </authorList>
    </citation>
    <scope>NUCLEOTIDE SEQUENCE [LARGE SCALE GENOMIC DNA]</scope>
    <source>
        <strain evidence="2">F1</strain>
    </source>
</reference>
<dbReference type="AlphaFoldDB" id="A5WB93"/>
<dbReference type="EMBL" id="CP000712">
    <property type="protein sequence ID" value="ABQ81403.1"/>
    <property type="molecule type" value="Genomic_DNA"/>
</dbReference>
<organism evidence="2">
    <name type="scientific">Pseudomonas putida (strain ATCC 700007 / DSM 6899 / JCM 31910 / BCRC 17059 / LMG 24140 / F1)</name>
    <dbReference type="NCBI Taxonomy" id="351746"/>
    <lineage>
        <taxon>Bacteria</taxon>
        <taxon>Pseudomonadati</taxon>
        <taxon>Pseudomonadota</taxon>
        <taxon>Gammaproteobacteria</taxon>
        <taxon>Pseudomonadales</taxon>
        <taxon>Pseudomonadaceae</taxon>
        <taxon>Pseudomonas</taxon>
    </lineage>
</organism>
<feature type="chain" id="PRO_5002689167" evidence="1">
    <location>
        <begin position="24"/>
        <end position="53"/>
    </location>
</feature>
<feature type="signal peptide" evidence="1">
    <location>
        <begin position="1"/>
        <end position="23"/>
    </location>
</feature>
<evidence type="ECO:0000313" key="2">
    <source>
        <dbReference type="EMBL" id="ABQ81403.1"/>
    </source>
</evidence>
<proteinExistence type="predicted"/>